<evidence type="ECO:0000259" key="2">
    <source>
        <dbReference type="PROSITE" id="PS50222"/>
    </source>
</evidence>
<feature type="domain" description="EF-hand" evidence="2">
    <location>
        <begin position="12"/>
        <end position="47"/>
    </location>
</feature>
<accession>A0A1I7WT42</accession>
<dbReference type="PROSITE" id="PS00018">
    <property type="entry name" value="EF_HAND_1"/>
    <property type="match status" value="1"/>
</dbReference>
<evidence type="ECO:0000313" key="4">
    <source>
        <dbReference type="WBParaSite" id="Hba_08273"/>
    </source>
</evidence>
<dbReference type="GO" id="GO:0005509">
    <property type="term" value="F:calcium ion binding"/>
    <property type="evidence" value="ECO:0007669"/>
    <property type="project" value="InterPro"/>
</dbReference>
<dbReference type="AlphaFoldDB" id="A0A1I7WT42"/>
<keyword evidence="3" id="KW-1185">Reference proteome</keyword>
<dbReference type="PROSITE" id="PS50222">
    <property type="entry name" value="EF_HAND_2"/>
    <property type="match status" value="1"/>
</dbReference>
<reference evidence="4" key="1">
    <citation type="submission" date="2016-11" db="UniProtKB">
        <authorList>
            <consortium name="WormBaseParasite"/>
        </authorList>
    </citation>
    <scope>IDENTIFICATION</scope>
</reference>
<dbReference type="InterPro" id="IPR018247">
    <property type="entry name" value="EF_Hand_1_Ca_BS"/>
</dbReference>
<dbReference type="InterPro" id="IPR002048">
    <property type="entry name" value="EF_hand_dom"/>
</dbReference>
<dbReference type="SUPFAM" id="SSF47473">
    <property type="entry name" value="EF-hand"/>
    <property type="match status" value="1"/>
</dbReference>
<name>A0A1I7WT42_HETBA</name>
<dbReference type="Gene3D" id="1.10.238.10">
    <property type="entry name" value="EF-hand"/>
    <property type="match status" value="2"/>
</dbReference>
<dbReference type="Proteomes" id="UP000095283">
    <property type="component" value="Unplaced"/>
</dbReference>
<keyword evidence="1" id="KW-0106">Calcium</keyword>
<dbReference type="SMART" id="SM00054">
    <property type="entry name" value="EFh"/>
    <property type="match status" value="1"/>
</dbReference>
<sequence>MAQMLVDFGYDVSPKVIQAVIRSSDKSGDGEIDFGEFLSAITSKYKKLKKDGDGLVSTEELSAWSETFKLRTTIREAATFIQKIDKGDQKRVTIGDFITVCQTV</sequence>
<dbReference type="WBParaSite" id="Hba_08273">
    <property type="protein sequence ID" value="Hba_08273"/>
    <property type="gene ID" value="Hba_08273"/>
</dbReference>
<dbReference type="InterPro" id="IPR011992">
    <property type="entry name" value="EF-hand-dom_pair"/>
</dbReference>
<organism evidence="3 4">
    <name type="scientific">Heterorhabditis bacteriophora</name>
    <name type="common">Entomopathogenic nematode worm</name>
    <dbReference type="NCBI Taxonomy" id="37862"/>
    <lineage>
        <taxon>Eukaryota</taxon>
        <taxon>Metazoa</taxon>
        <taxon>Ecdysozoa</taxon>
        <taxon>Nematoda</taxon>
        <taxon>Chromadorea</taxon>
        <taxon>Rhabditida</taxon>
        <taxon>Rhabditina</taxon>
        <taxon>Rhabditomorpha</taxon>
        <taxon>Strongyloidea</taxon>
        <taxon>Heterorhabditidae</taxon>
        <taxon>Heterorhabditis</taxon>
    </lineage>
</organism>
<evidence type="ECO:0000256" key="1">
    <source>
        <dbReference type="ARBA" id="ARBA00022837"/>
    </source>
</evidence>
<evidence type="ECO:0000313" key="3">
    <source>
        <dbReference type="Proteomes" id="UP000095283"/>
    </source>
</evidence>
<proteinExistence type="predicted"/>
<protein>
    <submittedName>
        <fullName evidence="4">EF-hand domain-containing protein</fullName>
    </submittedName>
</protein>